<dbReference type="Pfam" id="PF02706">
    <property type="entry name" value="Wzz"/>
    <property type="match status" value="1"/>
</dbReference>
<dbReference type="PANTHER" id="PTHR32309">
    <property type="entry name" value="TYROSINE-PROTEIN KINASE"/>
    <property type="match status" value="1"/>
</dbReference>
<dbReference type="AlphaFoldDB" id="A0A6S6QVY7"/>
<dbReference type="GO" id="GO:0005886">
    <property type="term" value="C:plasma membrane"/>
    <property type="evidence" value="ECO:0007669"/>
    <property type="project" value="UniProtKB-SubCell"/>
</dbReference>
<proteinExistence type="predicted"/>
<feature type="compositionally biased region" description="Low complexity" evidence="7">
    <location>
        <begin position="476"/>
        <end position="492"/>
    </location>
</feature>
<feature type="region of interest" description="Disordered" evidence="7">
    <location>
        <begin position="476"/>
        <end position="495"/>
    </location>
</feature>
<dbReference type="GO" id="GO:0004713">
    <property type="term" value="F:protein tyrosine kinase activity"/>
    <property type="evidence" value="ECO:0007669"/>
    <property type="project" value="TreeGrafter"/>
</dbReference>
<feature type="region of interest" description="Disordered" evidence="7">
    <location>
        <begin position="571"/>
        <end position="596"/>
    </location>
</feature>
<keyword evidence="6" id="KW-0175">Coiled coil</keyword>
<dbReference type="Proteomes" id="UP000515317">
    <property type="component" value="Chromosome"/>
</dbReference>
<keyword evidence="11" id="KW-1185">Reference proteome</keyword>
<dbReference type="Gene3D" id="3.40.50.300">
    <property type="entry name" value="P-loop containing nucleotide triphosphate hydrolases"/>
    <property type="match status" value="1"/>
</dbReference>
<dbReference type="InterPro" id="IPR003856">
    <property type="entry name" value="LPS_length_determ_N"/>
</dbReference>
<dbReference type="PANTHER" id="PTHR32309:SF13">
    <property type="entry name" value="FERRIC ENTEROBACTIN TRANSPORT PROTEIN FEPE"/>
    <property type="match status" value="1"/>
</dbReference>
<gene>
    <name evidence="10" type="ORF">IZ6_14030</name>
</gene>
<evidence type="ECO:0000256" key="2">
    <source>
        <dbReference type="ARBA" id="ARBA00022475"/>
    </source>
</evidence>
<accession>A0A6S6QVY7</accession>
<keyword evidence="2" id="KW-1003">Cell membrane</keyword>
<reference evidence="10 11" key="1">
    <citation type="submission" date="2020-08" db="EMBL/GenBank/DDBJ databases">
        <title>Genome sequence of Rhizobiales bacterium strain IZ6.</title>
        <authorList>
            <person name="Nakai R."/>
            <person name="Naganuma T."/>
        </authorList>
    </citation>
    <scope>NUCLEOTIDE SEQUENCE [LARGE SCALE GENOMIC DNA]</scope>
    <source>
        <strain evidence="10 11">IZ6</strain>
    </source>
</reference>
<feature type="region of interest" description="Disordered" evidence="7">
    <location>
        <begin position="501"/>
        <end position="526"/>
    </location>
</feature>
<feature type="domain" description="Polysaccharide chain length determinant N-terminal" evidence="9">
    <location>
        <begin position="17"/>
        <end position="111"/>
    </location>
</feature>
<evidence type="ECO:0000256" key="6">
    <source>
        <dbReference type="SAM" id="Coils"/>
    </source>
</evidence>
<dbReference type="InterPro" id="IPR050445">
    <property type="entry name" value="Bact_polysacc_biosynth/exp"/>
</dbReference>
<protein>
    <recommendedName>
        <fullName evidence="9">Polysaccharide chain length determinant N-terminal domain-containing protein</fullName>
    </recommendedName>
</protein>
<keyword evidence="5 8" id="KW-0472">Membrane</keyword>
<organism evidence="10 11">
    <name type="scientific">Terrihabitans soli</name>
    <dbReference type="NCBI Taxonomy" id="708113"/>
    <lineage>
        <taxon>Bacteria</taxon>
        <taxon>Pseudomonadati</taxon>
        <taxon>Pseudomonadota</taxon>
        <taxon>Alphaproteobacteria</taxon>
        <taxon>Hyphomicrobiales</taxon>
        <taxon>Terrihabitans</taxon>
    </lineage>
</organism>
<name>A0A6S6QVY7_9HYPH</name>
<evidence type="ECO:0000259" key="9">
    <source>
        <dbReference type="Pfam" id="PF02706"/>
    </source>
</evidence>
<keyword evidence="4 8" id="KW-1133">Transmembrane helix</keyword>
<dbReference type="KEGG" id="tso:IZ6_14030"/>
<evidence type="ECO:0000256" key="1">
    <source>
        <dbReference type="ARBA" id="ARBA00004651"/>
    </source>
</evidence>
<evidence type="ECO:0000256" key="7">
    <source>
        <dbReference type="SAM" id="MobiDB-lite"/>
    </source>
</evidence>
<feature type="coiled-coil region" evidence="6">
    <location>
        <begin position="210"/>
        <end position="237"/>
    </location>
</feature>
<evidence type="ECO:0000256" key="5">
    <source>
        <dbReference type="ARBA" id="ARBA00023136"/>
    </source>
</evidence>
<dbReference type="SUPFAM" id="SSF52540">
    <property type="entry name" value="P-loop containing nucleoside triphosphate hydrolases"/>
    <property type="match status" value="1"/>
</dbReference>
<feature type="compositionally biased region" description="Pro residues" evidence="7">
    <location>
        <begin position="504"/>
        <end position="514"/>
    </location>
</feature>
<dbReference type="InterPro" id="IPR027417">
    <property type="entry name" value="P-loop_NTPase"/>
</dbReference>
<evidence type="ECO:0000256" key="4">
    <source>
        <dbReference type="ARBA" id="ARBA00022989"/>
    </source>
</evidence>
<feature type="compositionally biased region" description="Pro residues" evidence="7">
    <location>
        <begin position="630"/>
        <end position="649"/>
    </location>
</feature>
<comment type="subcellular location">
    <subcellularLocation>
        <location evidence="1">Cell membrane</location>
        <topology evidence="1">Multi-pass membrane protein</topology>
    </subcellularLocation>
</comment>
<evidence type="ECO:0000256" key="3">
    <source>
        <dbReference type="ARBA" id="ARBA00022692"/>
    </source>
</evidence>
<keyword evidence="3 8" id="KW-0812">Transmembrane</keyword>
<evidence type="ECO:0000313" key="11">
    <source>
        <dbReference type="Proteomes" id="UP000515317"/>
    </source>
</evidence>
<evidence type="ECO:0000256" key="8">
    <source>
        <dbReference type="SAM" id="Phobius"/>
    </source>
</evidence>
<dbReference type="RefSeq" id="WP_222877287.1">
    <property type="nucleotide sequence ID" value="NZ_AP023361.1"/>
</dbReference>
<dbReference type="EMBL" id="AP023361">
    <property type="protein sequence ID" value="BCJ90668.1"/>
    <property type="molecule type" value="Genomic_DNA"/>
</dbReference>
<evidence type="ECO:0000313" key="10">
    <source>
        <dbReference type="EMBL" id="BCJ90668.1"/>
    </source>
</evidence>
<feature type="compositionally biased region" description="Pro residues" evidence="7">
    <location>
        <begin position="575"/>
        <end position="590"/>
    </location>
</feature>
<sequence length="864" mass="91107">MAGAYNGYATYSEPQSEADLPAIGRSLWNKKALILGPTLLAAVLALFVTGSMTPMYKSDAQVLVESNDTIYTRPAPEGTQGTEKQAADELAVQSQVQLLLSRDLAREVVTRLKLAETDEFDPGGGTVSVLKRIMVLLGLSRDPMRMNLDERVLDAYFDQLAVYAVPSSRVIVIEFSSVDPERAALVANTVAETYLEFQQEAKQSTTRKASDWLAAQIKDLSRNVAEAEARVEEFRSKENLFLGSNNATVTTQQLGELNTELSRARAQQSDAIAKANSIRDTLKAGRLESLDIQNSDLLRGLAQQRVGLASTMAREGRIYLPGHPRMKELAAQQASLDSEIRDEALKLARAYENEANVAAGRVASAQATLDAQKKISGSASGQEVQLRALDREAKAQRDLLEQFLSRYRDAVARERVEAIPPDARIISRASPTNTPYAPRPVAITALTGVAVFILLVVLFTASEFMIVPAGAETAPRASALPPAASPAEPENPYTRSALLQPDPVVEPLPSPEPVPDLESEPDVEPLPLTRVVKPAAAPKPVKERAFNLPKIFSRFRKPKEPVVHVAPRLPAARPAAPPYGPPPVTEPPAKPVAEAPEPPVSVAAPVAPPAPEPTSEPVAVVPQPVAAAPVTPPSAAPAAPAPAVPPAAPAAPAAPASPPLFRAAAQDIEAADMRVLGDLAKHLAGTPKGDDGALTILSVSASAGVDAGGVALTLARSLGEANRKVIVADAGSDSREYLAALPNPNEWGLAELIAGKTSFGQAIQRDRGSSVHLIAPGAADLLNTAAYTRIGIVLDALGLTYDFVIVLSPSAERPEDMAALAKRTDAAILVSQAKDAPTVAAHNALAAAGVGDVIVLLTDPPRRA</sequence>
<feature type="transmembrane region" description="Helical" evidence="8">
    <location>
        <begin position="32"/>
        <end position="52"/>
    </location>
</feature>
<feature type="region of interest" description="Disordered" evidence="7">
    <location>
        <begin position="628"/>
        <end position="655"/>
    </location>
</feature>